<evidence type="ECO:0000313" key="4">
    <source>
        <dbReference type="Proteomes" id="UP000838412"/>
    </source>
</evidence>
<feature type="compositionally biased region" description="Basic and acidic residues" evidence="1">
    <location>
        <begin position="9"/>
        <end position="19"/>
    </location>
</feature>
<gene>
    <name evidence="3" type="primary">Hypp2616</name>
    <name evidence="3" type="ORF">BLAG_LOCUS17855</name>
</gene>
<dbReference type="Gene3D" id="3.40.50.300">
    <property type="entry name" value="P-loop containing nucleotide triphosphate hydrolases"/>
    <property type="match status" value="1"/>
</dbReference>
<dbReference type="GO" id="GO:0004672">
    <property type="term" value="F:protein kinase activity"/>
    <property type="evidence" value="ECO:0007669"/>
    <property type="project" value="InterPro"/>
</dbReference>
<feature type="region of interest" description="Disordered" evidence="1">
    <location>
        <begin position="1"/>
        <end position="21"/>
    </location>
</feature>
<feature type="region of interest" description="Disordered" evidence="1">
    <location>
        <begin position="986"/>
        <end position="1006"/>
    </location>
</feature>
<evidence type="ECO:0000313" key="3">
    <source>
        <dbReference type="EMBL" id="CAH1263041.1"/>
    </source>
</evidence>
<feature type="domain" description="Protein kinase" evidence="2">
    <location>
        <begin position="771"/>
        <end position="1039"/>
    </location>
</feature>
<dbReference type="PANTHER" id="PTHR26392">
    <property type="entry name" value="MITOGEN-ACTIVATED PROTEIN KINASE KINASE KINASE 7-RELATED"/>
    <property type="match status" value="1"/>
</dbReference>
<dbReference type="PROSITE" id="PS50011">
    <property type="entry name" value="PROTEIN_KINASE_DOM"/>
    <property type="match status" value="1"/>
</dbReference>
<dbReference type="Pfam" id="PF00350">
    <property type="entry name" value="Dynamin_N"/>
    <property type="match status" value="1"/>
</dbReference>
<name>A0A8J9ZW06_BRALA</name>
<dbReference type="AlphaFoldDB" id="A0A8J9ZW06"/>
<dbReference type="InterPro" id="IPR045063">
    <property type="entry name" value="Dynamin_N"/>
</dbReference>
<dbReference type="InterPro" id="IPR011009">
    <property type="entry name" value="Kinase-like_dom_sf"/>
</dbReference>
<proteinExistence type="predicted"/>
<dbReference type="SUPFAM" id="SSF56112">
    <property type="entry name" value="Protein kinase-like (PK-like)"/>
    <property type="match status" value="1"/>
</dbReference>
<feature type="compositionally biased region" description="Polar residues" evidence="1">
    <location>
        <begin position="993"/>
        <end position="1006"/>
    </location>
</feature>
<dbReference type="SMART" id="SM00220">
    <property type="entry name" value="S_TKc"/>
    <property type="match status" value="1"/>
</dbReference>
<dbReference type="Pfam" id="PF00069">
    <property type="entry name" value="Pkinase"/>
    <property type="match status" value="1"/>
</dbReference>
<dbReference type="Proteomes" id="UP000838412">
    <property type="component" value="Chromosome 4"/>
</dbReference>
<dbReference type="InterPro" id="IPR000719">
    <property type="entry name" value="Prot_kinase_dom"/>
</dbReference>
<dbReference type="EMBL" id="OV696689">
    <property type="protein sequence ID" value="CAH1263041.1"/>
    <property type="molecule type" value="Genomic_DNA"/>
</dbReference>
<dbReference type="GO" id="GO:0005524">
    <property type="term" value="F:ATP binding"/>
    <property type="evidence" value="ECO:0007669"/>
    <property type="project" value="InterPro"/>
</dbReference>
<dbReference type="OrthoDB" id="8927528at2759"/>
<keyword evidence="4" id="KW-1185">Reference proteome</keyword>
<protein>
    <submittedName>
        <fullName evidence="3">Hypp2616 protein</fullName>
    </submittedName>
</protein>
<dbReference type="InterPro" id="IPR027417">
    <property type="entry name" value="P-loop_NTPase"/>
</dbReference>
<accession>A0A8J9ZW06</accession>
<evidence type="ECO:0000256" key="1">
    <source>
        <dbReference type="SAM" id="MobiDB-lite"/>
    </source>
</evidence>
<sequence>MQARHVQRPKPDQVVDTKNTDLSSVTSTVNMAAEVSEEKAELTEDVVASIRNLREAREVANKHNVSLEGLKKLEQIKDRLQQHVADKTTTKEDFEILAVVADLKDDDSRKRQLLKERIKEMREFLRHCDKSIEAHLRVEQTVTDVKKDFDSRLEQLDSDCPILVAGETSSGKSSLINLLLGEDLLPSAHLSSTSVICKIRYGDKKRAVINYADGRQETLPLPDGEDAESFTSLLHTHLHKKADREKRSQYQDVEIFVPLKFLKSGIFIVDGPGIGENKTMDSVLLDYLPSAFAFIYVIKSDNAGGVQKDRLQQLLKTVAKRSKLQSVNPAAAMFVCNRWDLVEESEREKVRRNTIQKLKTCWPGFRETQLFCMDSKSELENSSHGHRSRDFENLLCGIRNLIPCSLQAKIRASSRWLEYVVSRVLHHVKTYLYKSKMTSIKLKEVFNKTRQDLEEIKGAADKTISGLSKEVDQSVRRAANHLKTYLASPEAEHAMRGWRKTAIPDVTEGVEWEVVMYEMETCISNRMERVVEEWGEETGFIGSEMDRLMQLLKTDIFPHQLRLKQIEEEIEVIGKSGSNQSEIVRRISMARYARTFNQDEVEFVENTSMKRRDRKDSTTVDLTSSLLALSIVGAVAAGPVLAFYGVQSLRQKYKDKKEKDRYVEDGPKYVEKKAVEALKEFSQNDEGIRKYVEESYKPIRDQMASFQTSLQKQVKAQLQLMTKIEDDRRSKQQLDSDYKPTLETMEEMQAKLELFNLQELPLVHPDAVCCQSTEETVSDTVFAVSVKGSMEGKEVIIKKYHGAIDVESARDIGRMRNIGLHSNILEFKGVDFSSGAPRLVLQTADKTLRQLLPVGAVHYSSGYVFRQTIVPAIRGISNALAYLHDNNLVSLELSQDTVQIVGDDCEKFKLLHVGVPRKVKLPPDFDKKGKAFVYLPPETLQEDHLYDSRSDMYSLGLMMWELWYHRKAFEDVADLPLDAFLMVHDQDDRRPNTSDPGPSNGMSTEAGTMWRGIIDRCLVMPREKRDVCPSDVIKVLNNI</sequence>
<organism evidence="3 4">
    <name type="scientific">Branchiostoma lanceolatum</name>
    <name type="common">Common lancelet</name>
    <name type="synonym">Amphioxus lanceolatum</name>
    <dbReference type="NCBI Taxonomy" id="7740"/>
    <lineage>
        <taxon>Eukaryota</taxon>
        <taxon>Metazoa</taxon>
        <taxon>Chordata</taxon>
        <taxon>Cephalochordata</taxon>
        <taxon>Leptocardii</taxon>
        <taxon>Amphioxiformes</taxon>
        <taxon>Branchiostomatidae</taxon>
        <taxon>Branchiostoma</taxon>
    </lineage>
</organism>
<dbReference type="PANTHER" id="PTHR26392:SF92">
    <property type="entry name" value="PROTEIN KINASE DOMAIN-CONTAINING PROTEIN"/>
    <property type="match status" value="1"/>
</dbReference>
<dbReference type="SUPFAM" id="SSF52540">
    <property type="entry name" value="P-loop containing nucleoside triphosphate hydrolases"/>
    <property type="match status" value="1"/>
</dbReference>
<evidence type="ECO:0000259" key="2">
    <source>
        <dbReference type="PROSITE" id="PS50011"/>
    </source>
</evidence>
<reference evidence="3" key="1">
    <citation type="submission" date="2022-01" db="EMBL/GenBank/DDBJ databases">
        <authorList>
            <person name="Braso-Vives M."/>
        </authorList>
    </citation>
    <scope>NUCLEOTIDE SEQUENCE</scope>
</reference>
<dbReference type="Gene3D" id="1.10.510.10">
    <property type="entry name" value="Transferase(Phosphotransferase) domain 1"/>
    <property type="match status" value="1"/>
</dbReference>